<dbReference type="InterPro" id="IPR006121">
    <property type="entry name" value="HMA_dom"/>
</dbReference>
<reference evidence="2 3" key="1">
    <citation type="submission" date="2018-04" db="EMBL/GenBank/DDBJ databases">
        <title>Polynucleobacter sp. UK-Long2-W17 genome.</title>
        <authorList>
            <person name="Hahn M.W."/>
        </authorList>
    </citation>
    <scope>NUCLEOTIDE SEQUENCE [LARGE SCALE GENOMIC DNA]</scope>
    <source>
        <strain evidence="2 3">UK-Long2-W17</strain>
    </source>
</reference>
<dbReference type="RefSeq" id="WP_173959946.1">
    <property type="nucleotide sequence ID" value="NZ_CBCSCC010000003.1"/>
</dbReference>
<evidence type="ECO:0000313" key="2">
    <source>
        <dbReference type="EMBL" id="QKM60175.1"/>
    </source>
</evidence>
<keyword evidence="3" id="KW-1185">Reference proteome</keyword>
<feature type="domain" description="HMA" evidence="1">
    <location>
        <begin position="2"/>
        <end position="66"/>
    </location>
</feature>
<evidence type="ECO:0000313" key="3">
    <source>
        <dbReference type="Proteomes" id="UP000501090"/>
    </source>
</evidence>
<organism evidence="2 3">
    <name type="scientific">Polynucleobacter arcticus</name>
    <dbReference type="NCBI Taxonomy" id="1743165"/>
    <lineage>
        <taxon>Bacteria</taxon>
        <taxon>Pseudomonadati</taxon>
        <taxon>Pseudomonadota</taxon>
        <taxon>Betaproteobacteria</taxon>
        <taxon>Burkholderiales</taxon>
        <taxon>Burkholderiaceae</taxon>
        <taxon>Polynucleobacter</taxon>
    </lineage>
</organism>
<accession>A0A6M9PMP1</accession>
<sequence>MATINLDVQGISSASCIEVIKKALSPLSDIQSIHVDWESGHVQIARSIDQSEDLIHFINQQGYRASLNLDES</sequence>
<dbReference type="CDD" id="cd00371">
    <property type="entry name" value="HMA"/>
    <property type="match status" value="1"/>
</dbReference>
<name>A0A6M9PMP1_9BURK</name>
<proteinExistence type="predicted"/>
<dbReference type="InterPro" id="IPR036163">
    <property type="entry name" value="HMA_dom_sf"/>
</dbReference>
<protein>
    <recommendedName>
        <fullName evidence="1">HMA domain-containing protein</fullName>
    </recommendedName>
</protein>
<dbReference type="EMBL" id="CP028940">
    <property type="protein sequence ID" value="QKM60175.1"/>
    <property type="molecule type" value="Genomic_DNA"/>
</dbReference>
<dbReference type="KEGG" id="pard:DN92_03465"/>
<evidence type="ECO:0000259" key="1">
    <source>
        <dbReference type="PROSITE" id="PS50846"/>
    </source>
</evidence>
<gene>
    <name evidence="2" type="ORF">DN92_03465</name>
</gene>
<dbReference type="GO" id="GO:0046872">
    <property type="term" value="F:metal ion binding"/>
    <property type="evidence" value="ECO:0007669"/>
    <property type="project" value="InterPro"/>
</dbReference>
<dbReference type="AlphaFoldDB" id="A0A6M9PMP1"/>
<dbReference type="Gene3D" id="3.30.70.100">
    <property type="match status" value="1"/>
</dbReference>
<dbReference type="Pfam" id="PF00403">
    <property type="entry name" value="HMA"/>
    <property type="match status" value="1"/>
</dbReference>
<dbReference type="SUPFAM" id="SSF55008">
    <property type="entry name" value="HMA, heavy metal-associated domain"/>
    <property type="match status" value="1"/>
</dbReference>
<dbReference type="Proteomes" id="UP000501090">
    <property type="component" value="Chromosome"/>
</dbReference>
<dbReference type="PROSITE" id="PS50846">
    <property type="entry name" value="HMA_2"/>
    <property type="match status" value="1"/>
</dbReference>